<dbReference type="PANTHER" id="PTHR43003">
    <property type="entry name" value="DNA-3-METHYLADENINE GLYCOSYLASE"/>
    <property type="match status" value="1"/>
</dbReference>
<dbReference type="Proteomes" id="UP000660262">
    <property type="component" value="Unassembled WGS sequence"/>
</dbReference>
<dbReference type="CDD" id="cd00056">
    <property type="entry name" value="ENDO3c"/>
    <property type="match status" value="1"/>
</dbReference>
<feature type="domain" description="HhH-GPD" evidence="5">
    <location>
        <begin position="193"/>
        <end position="361"/>
    </location>
</feature>
<dbReference type="GO" id="GO:0006307">
    <property type="term" value="P:DNA alkylation repair"/>
    <property type="evidence" value="ECO:0007669"/>
    <property type="project" value="TreeGrafter"/>
</dbReference>
<dbReference type="OrthoDB" id="415889at2759"/>
<proteinExistence type="inferred from homology"/>
<dbReference type="PANTHER" id="PTHR43003:SF5">
    <property type="entry name" value="DNA-3-METHYLADENINE GLYCOSYLASE"/>
    <property type="match status" value="1"/>
</dbReference>
<dbReference type="Gene3D" id="1.10.340.30">
    <property type="entry name" value="Hypothetical protein, domain 2"/>
    <property type="match status" value="1"/>
</dbReference>
<dbReference type="InterPro" id="IPR011257">
    <property type="entry name" value="DNA_glycosylase"/>
</dbReference>
<gene>
    <name evidence="6" type="ORF">PPROV_000855700</name>
</gene>
<evidence type="ECO:0000313" key="6">
    <source>
        <dbReference type="EMBL" id="GHP09822.1"/>
    </source>
</evidence>
<protein>
    <recommendedName>
        <fullName evidence="5">HhH-GPD domain-containing protein</fullName>
    </recommendedName>
</protein>
<keyword evidence="3" id="KW-0234">DNA repair</keyword>
<keyword evidence="2" id="KW-0227">DNA damage</keyword>
<dbReference type="InterPro" id="IPR051912">
    <property type="entry name" value="Alkylbase_DNA_Glycosylase/TA"/>
</dbReference>
<name>A0A830HRU3_9CHLO</name>
<dbReference type="SUPFAM" id="SSF48150">
    <property type="entry name" value="DNA-glycosylase"/>
    <property type="match status" value="1"/>
</dbReference>
<dbReference type="GO" id="GO:0043916">
    <property type="term" value="F:DNA-7-methylguanine glycosylase activity"/>
    <property type="evidence" value="ECO:0007669"/>
    <property type="project" value="TreeGrafter"/>
</dbReference>
<dbReference type="GO" id="GO:0008725">
    <property type="term" value="F:DNA-3-methyladenine glycosylase activity"/>
    <property type="evidence" value="ECO:0007669"/>
    <property type="project" value="TreeGrafter"/>
</dbReference>
<evidence type="ECO:0000256" key="2">
    <source>
        <dbReference type="ARBA" id="ARBA00022763"/>
    </source>
</evidence>
<dbReference type="SMART" id="SM00478">
    <property type="entry name" value="ENDO3c"/>
    <property type="match status" value="1"/>
</dbReference>
<dbReference type="EMBL" id="BNJQ01000026">
    <property type="protein sequence ID" value="GHP09822.1"/>
    <property type="molecule type" value="Genomic_DNA"/>
</dbReference>
<evidence type="ECO:0000259" key="5">
    <source>
        <dbReference type="SMART" id="SM00478"/>
    </source>
</evidence>
<comment type="caution">
    <text evidence="6">The sequence shown here is derived from an EMBL/GenBank/DDBJ whole genome shotgun (WGS) entry which is preliminary data.</text>
</comment>
<accession>A0A830HRU3</accession>
<dbReference type="FunFam" id="1.10.340.30:FF:000004">
    <property type="entry name" value="DNA-3-methyladenine glycosylase II"/>
    <property type="match status" value="1"/>
</dbReference>
<dbReference type="GO" id="GO:0032131">
    <property type="term" value="F:alkylated DNA binding"/>
    <property type="evidence" value="ECO:0007669"/>
    <property type="project" value="TreeGrafter"/>
</dbReference>
<evidence type="ECO:0000256" key="1">
    <source>
        <dbReference type="ARBA" id="ARBA00010817"/>
    </source>
</evidence>
<dbReference type="AlphaFoldDB" id="A0A830HRU3"/>
<comment type="similarity">
    <text evidence="1">Belongs to the alkylbase DNA glycosidase AlkA family.</text>
</comment>
<keyword evidence="7" id="KW-1185">Reference proteome</keyword>
<evidence type="ECO:0000313" key="7">
    <source>
        <dbReference type="Proteomes" id="UP000660262"/>
    </source>
</evidence>
<dbReference type="Pfam" id="PF00730">
    <property type="entry name" value="HhH-GPD"/>
    <property type="match status" value="1"/>
</dbReference>
<feature type="region of interest" description="Disordered" evidence="4">
    <location>
        <begin position="86"/>
        <end position="117"/>
    </location>
</feature>
<dbReference type="GO" id="GO:0032993">
    <property type="term" value="C:protein-DNA complex"/>
    <property type="evidence" value="ECO:0007669"/>
    <property type="project" value="TreeGrafter"/>
</dbReference>
<dbReference type="InterPro" id="IPR003265">
    <property type="entry name" value="HhH-GPD_domain"/>
</dbReference>
<organism evidence="6 7">
    <name type="scientific">Pycnococcus provasolii</name>
    <dbReference type="NCBI Taxonomy" id="41880"/>
    <lineage>
        <taxon>Eukaryota</taxon>
        <taxon>Viridiplantae</taxon>
        <taxon>Chlorophyta</taxon>
        <taxon>Pseudoscourfieldiophyceae</taxon>
        <taxon>Pseudoscourfieldiales</taxon>
        <taxon>Pycnococcaceae</taxon>
        <taxon>Pycnococcus</taxon>
    </lineage>
</organism>
<evidence type="ECO:0000256" key="4">
    <source>
        <dbReference type="SAM" id="MobiDB-lite"/>
    </source>
</evidence>
<evidence type="ECO:0000256" key="3">
    <source>
        <dbReference type="ARBA" id="ARBA00023204"/>
    </source>
</evidence>
<dbReference type="GO" id="GO:0006285">
    <property type="term" value="P:base-excision repair, AP site formation"/>
    <property type="evidence" value="ECO:0007669"/>
    <property type="project" value="TreeGrafter"/>
</dbReference>
<dbReference type="GO" id="GO:0005634">
    <property type="term" value="C:nucleus"/>
    <property type="evidence" value="ECO:0007669"/>
    <property type="project" value="TreeGrafter"/>
</dbReference>
<dbReference type="Gene3D" id="1.10.1670.40">
    <property type="match status" value="1"/>
</dbReference>
<sequence length="365" mass="39385">MTPAMGSIPRGKKDKIEPLIKLASFSSSCLLAFPSRPPVVTTHTHITSLMMKALATPVKRAVKSASSQVLENTPTRPAKRTRLCVRTETTTQTERALGGAGDAPPSRALHTSKPSTSQETLDCEEFVRKGIAKLSEVCPKMREVVKKCGVPQRLLVRWGKTEAGTNGKQIDADGSSADDGEHRCFRALVRSVVYQQLAGAAANTIHTRVVATLGGHNSVTPTHVKTACSTREAELRAAGLSQRKLEYIGALAEEFVPSGGASHLDDASLRAMGADEAFEKLVKIRGIGPWTVHMFLMFTLGHADVLPVGDLVVARGIAKLYGVPVKDKAMDARSQKLLVEATEHWRPYRSLGSMLMWEVAGTKTV</sequence>
<reference evidence="6" key="1">
    <citation type="submission" date="2020-10" db="EMBL/GenBank/DDBJ databases">
        <title>Unveiling of a novel bifunctional photoreceptor, Dualchrome1, isolated from a cosmopolitan green alga.</title>
        <authorList>
            <person name="Suzuki S."/>
            <person name="Kawachi M."/>
        </authorList>
    </citation>
    <scope>NUCLEOTIDE SEQUENCE</scope>
    <source>
        <strain evidence="6">NIES 2893</strain>
    </source>
</reference>